<evidence type="ECO:0000256" key="2">
    <source>
        <dbReference type="SAM" id="MobiDB-lite"/>
    </source>
</evidence>
<protein>
    <recommendedName>
        <fullName evidence="8">CCHC-type domain-containing protein</fullName>
    </recommendedName>
</protein>
<evidence type="ECO:0000256" key="1">
    <source>
        <dbReference type="SAM" id="Coils"/>
    </source>
</evidence>
<comment type="caution">
    <text evidence="4">The sequence shown here is derived from an EMBL/GenBank/DDBJ whole genome shotgun (WGS) entry which is preliminary data.</text>
</comment>
<reference evidence="4" key="1">
    <citation type="submission" date="2021-02" db="EMBL/GenBank/DDBJ databases">
        <authorList>
            <person name="Nowell W R."/>
        </authorList>
    </citation>
    <scope>NUCLEOTIDE SEQUENCE</scope>
</reference>
<dbReference type="EMBL" id="CAJNOQ010015281">
    <property type="protein sequence ID" value="CAF1358375.1"/>
    <property type="molecule type" value="Genomic_DNA"/>
</dbReference>
<evidence type="ECO:0008006" key="8">
    <source>
        <dbReference type="Google" id="ProtNLM"/>
    </source>
</evidence>
<evidence type="ECO:0000313" key="3">
    <source>
        <dbReference type="EMBL" id="CAF0855382.1"/>
    </source>
</evidence>
<dbReference type="EMBL" id="CAJOBA010002333">
    <property type="protein sequence ID" value="CAF3640471.1"/>
    <property type="molecule type" value="Genomic_DNA"/>
</dbReference>
<gene>
    <name evidence="4" type="ORF">GPM918_LOCUS31254</name>
    <name evidence="3" type="ORF">OVA965_LOCUS7360</name>
    <name evidence="6" type="ORF">SRO942_LOCUS31888</name>
    <name evidence="5" type="ORF">TMI583_LOCUS7355</name>
</gene>
<evidence type="ECO:0000313" key="6">
    <source>
        <dbReference type="EMBL" id="CAF4234358.1"/>
    </source>
</evidence>
<name>A0A815HWT8_9BILA</name>
<dbReference type="OrthoDB" id="7477923at2759"/>
<dbReference type="AlphaFoldDB" id="A0A815HWT8"/>
<evidence type="ECO:0000313" key="7">
    <source>
        <dbReference type="Proteomes" id="UP000663829"/>
    </source>
</evidence>
<keyword evidence="1" id="KW-0175">Coiled coil</keyword>
<dbReference type="Proteomes" id="UP000663829">
    <property type="component" value="Unassembled WGS sequence"/>
</dbReference>
<organism evidence="4 7">
    <name type="scientific">Didymodactylos carnosus</name>
    <dbReference type="NCBI Taxonomy" id="1234261"/>
    <lineage>
        <taxon>Eukaryota</taxon>
        <taxon>Metazoa</taxon>
        <taxon>Spiralia</taxon>
        <taxon>Gnathifera</taxon>
        <taxon>Rotifera</taxon>
        <taxon>Eurotatoria</taxon>
        <taxon>Bdelloidea</taxon>
        <taxon>Philodinida</taxon>
        <taxon>Philodinidae</taxon>
        <taxon>Didymodactylos</taxon>
    </lineage>
</organism>
<dbReference type="Proteomes" id="UP000682733">
    <property type="component" value="Unassembled WGS sequence"/>
</dbReference>
<evidence type="ECO:0000313" key="4">
    <source>
        <dbReference type="EMBL" id="CAF1358375.1"/>
    </source>
</evidence>
<proteinExistence type="predicted"/>
<accession>A0A815HWT8</accession>
<dbReference type="Proteomes" id="UP000681722">
    <property type="component" value="Unassembled WGS sequence"/>
</dbReference>
<dbReference type="Proteomes" id="UP000677228">
    <property type="component" value="Unassembled WGS sequence"/>
</dbReference>
<feature type="region of interest" description="Disordered" evidence="2">
    <location>
        <begin position="1"/>
        <end position="26"/>
    </location>
</feature>
<sequence>MKSRDEARFAQPSLARTDNIADQRERQDHGNNAEFEISEQAIKFAVEQQYVPIKLVCQPKMQLKETAIKMSSDLIEHIKNDFRKENPNFLGALLFDSCWIDSTGDVQLLTKTTALYVFLCRKDRYPKKLCNIEVTPLPPRHLPPHRTAIIKWIQKNVQNTEIKQELDKKYTSLFNLESMAGTENENTRHVKIELLNYSEYEDLIHSRKISLNGNAHETDEFLPAPKMMICGRCNCPGHTKKNCQISQFDICKRCGKDRTHIQEHRGCQIKCHHCGENHVATSYKCPMISDFRYELIQKLKQHPEKLPPQAQLFIPVSFRDENDRQRTISNFMNPPERKFQQPLNQVYNRSDLQAWPSINPTVITTSLTHSNLADFEEKYKAIQLKLDLMEKRHEDERIEAEKLRDLEKLRIEGKYRFHRKKLNQVWLQTDACQEVQQKMLKKCLTSQKEVATANIEVIRAVRDVSDELRTKINISTFDKFVEPLDSQLKYAESTKQRLTQQQNELHTELAKFNEEKRKPLQEILNLNDDQ</sequence>
<dbReference type="EMBL" id="CAJNOK010002333">
    <property type="protein sequence ID" value="CAF0855382.1"/>
    <property type="molecule type" value="Genomic_DNA"/>
</dbReference>
<feature type="coiled-coil region" evidence="1">
    <location>
        <begin position="372"/>
        <end position="406"/>
    </location>
</feature>
<dbReference type="EMBL" id="CAJOBC010068531">
    <property type="protein sequence ID" value="CAF4234358.1"/>
    <property type="molecule type" value="Genomic_DNA"/>
</dbReference>
<evidence type="ECO:0000313" key="5">
    <source>
        <dbReference type="EMBL" id="CAF3640471.1"/>
    </source>
</evidence>
<keyword evidence="7" id="KW-1185">Reference proteome</keyword>